<accession>A0A7J8ZD92</accession>
<keyword evidence="2" id="KW-1185">Reference proteome</keyword>
<feature type="non-terminal residue" evidence="1">
    <location>
        <position position="98"/>
    </location>
</feature>
<reference evidence="1 2" key="1">
    <citation type="journal article" date="2019" name="Genome Biol. Evol.">
        <title>Insights into the evolution of the New World diploid cottons (Gossypium, subgenus Houzingenia) based on genome sequencing.</title>
        <authorList>
            <person name="Grover C.E."/>
            <person name="Arick M.A. 2nd"/>
            <person name="Thrash A."/>
            <person name="Conover J.L."/>
            <person name="Sanders W.S."/>
            <person name="Peterson D.G."/>
            <person name="Frelichowski J.E."/>
            <person name="Scheffler J.A."/>
            <person name="Scheffler B.E."/>
            <person name="Wendel J.F."/>
        </authorList>
    </citation>
    <scope>NUCLEOTIDE SEQUENCE [LARGE SCALE GENOMIC DNA]</scope>
    <source>
        <strain evidence="1">4</strain>
        <tissue evidence="1">Leaf</tissue>
    </source>
</reference>
<comment type="caution">
    <text evidence="1">The sequence shown here is derived from an EMBL/GenBank/DDBJ whole genome shotgun (WGS) entry which is preliminary data.</text>
</comment>
<organism evidence="1 2">
    <name type="scientific">Gossypium laxum</name>
    <dbReference type="NCBI Taxonomy" id="34288"/>
    <lineage>
        <taxon>Eukaryota</taxon>
        <taxon>Viridiplantae</taxon>
        <taxon>Streptophyta</taxon>
        <taxon>Embryophyta</taxon>
        <taxon>Tracheophyta</taxon>
        <taxon>Spermatophyta</taxon>
        <taxon>Magnoliopsida</taxon>
        <taxon>eudicotyledons</taxon>
        <taxon>Gunneridae</taxon>
        <taxon>Pentapetalae</taxon>
        <taxon>rosids</taxon>
        <taxon>malvids</taxon>
        <taxon>Malvales</taxon>
        <taxon>Malvaceae</taxon>
        <taxon>Malvoideae</taxon>
        <taxon>Gossypium</taxon>
    </lineage>
</organism>
<dbReference type="Proteomes" id="UP000593574">
    <property type="component" value="Unassembled WGS sequence"/>
</dbReference>
<evidence type="ECO:0000313" key="1">
    <source>
        <dbReference type="EMBL" id="MBA0709806.1"/>
    </source>
</evidence>
<dbReference type="AlphaFoldDB" id="A0A7J8ZD92"/>
<protein>
    <submittedName>
        <fullName evidence="1">Uncharacterized protein</fullName>
    </submittedName>
</protein>
<evidence type="ECO:0000313" key="2">
    <source>
        <dbReference type="Proteomes" id="UP000593574"/>
    </source>
</evidence>
<gene>
    <name evidence="1" type="ORF">Golax_024827</name>
</gene>
<sequence>MALTSGNKEDDDACSSDCHNTKKDLLLGKTNNSSVGTGGRCGKYFEFMEGDFTRTTVNEMPATDFSNQAFSDTCTKRRLEELGRMIGKVVKLDFNTDN</sequence>
<name>A0A7J8ZD92_9ROSI</name>
<dbReference type="EMBL" id="JABEZV010000004">
    <property type="protein sequence ID" value="MBA0709806.1"/>
    <property type="molecule type" value="Genomic_DNA"/>
</dbReference>
<proteinExistence type="predicted"/>